<keyword evidence="3" id="KW-1185">Reference proteome</keyword>
<keyword evidence="1" id="KW-0812">Transmembrane</keyword>
<dbReference type="InterPro" id="IPR029044">
    <property type="entry name" value="Nucleotide-diphossugar_trans"/>
</dbReference>
<dbReference type="Gene3D" id="3.90.550.10">
    <property type="entry name" value="Spore Coat Polysaccharide Biosynthesis Protein SpsA, Chain A"/>
    <property type="match status" value="1"/>
</dbReference>
<sequence length="562" mass="65611">MVKEKDKDLLPIHRFTGHQYSRLLNLRRGTIPRLIAVATFIVILYLLFGPTRDQSATQPPFPSSERNDTVDLSWNERLNWRRGQEEEIISRRSIYSPEMFQPKALKTNGLKPVTVVLLGWKRQEGLKTVVQYLAKYPYFKEILIWNNNKQARLNVKDFELNSTNAAHLEIRVFNSDENLHDLSKYTTCSMARYDHCYFQDDDWLNLYLDSIYTNFLRYPNLIHSNTMPIIHLEHRRWQFTNPAIDMHTGFTWLGCGAFIPRSKVLRFLAQLGSNGLSKDRLRVADMYFSIWTNQYPYQMSNPLTPLDQKEGWSDGVDQWRIVYQNIYDASSKLYEALAANAVDHFMREEEQPRPDQRDTRAPCLNDKCLFLTNIDPFPLPTSVVFDNVNVTQVRMQETQFDKLDFPSNDFWTKHAYHYAVDRDDNTCWNSYKAPHAGDYFGLHMLTAINSKHVTILSSQNINHLENVFAISTSTNGDRWVGFSPLYIYFPKIARLARTDSMNHVTCKYQPLKDAVVSSDPHRLHIGFLCPAAEPFRFLRIEFQRDLPEPFEVCSLGLEGFNV</sequence>
<comment type="caution">
    <text evidence="2">The sequence shown here is derived from an EMBL/GenBank/DDBJ whole genome shotgun (WGS) entry which is preliminary data.</text>
</comment>
<evidence type="ECO:0000313" key="3">
    <source>
        <dbReference type="Proteomes" id="UP000268093"/>
    </source>
</evidence>
<evidence type="ECO:0000256" key="1">
    <source>
        <dbReference type="SAM" id="Phobius"/>
    </source>
</evidence>
<dbReference type="Proteomes" id="UP000268093">
    <property type="component" value="Unassembled WGS sequence"/>
</dbReference>
<organism evidence="2 3">
    <name type="scientific">Jimgerdemannia flammicorona</name>
    <dbReference type="NCBI Taxonomy" id="994334"/>
    <lineage>
        <taxon>Eukaryota</taxon>
        <taxon>Fungi</taxon>
        <taxon>Fungi incertae sedis</taxon>
        <taxon>Mucoromycota</taxon>
        <taxon>Mucoromycotina</taxon>
        <taxon>Endogonomycetes</taxon>
        <taxon>Endogonales</taxon>
        <taxon>Endogonaceae</taxon>
        <taxon>Jimgerdemannia</taxon>
    </lineage>
</organism>
<reference evidence="2 3" key="1">
    <citation type="journal article" date="2018" name="New Phytol.">
        <title>Phylogenomics of Endogonaceae and evolution of mycorrhizas within Mucoromycota.</title>
        <authorList>
            <person name="Chang Y."/>
            <person name="Desiro A."/>
            <person name="Na H."/>
            <person name="Sandor L."/>
            <person name="Lipzen A."/>
            <person name="Clum A."/>
            <person name="Barry K."/>
            <person name="Grigoriev I.V."/>
            <person name="Martin F.M."/>
            <person name="Stajich J.E."/>
            <person name="Smith M.E."/>
            <person name="Bonito G."/>
            <person name="Spatafora J.W."/>
        </authorList>
    </citation>
    <scope>NUCLEOTIDE SEQUENCE [LARGE SCALE GENOMIC DNA]</scope>
    <source>
        <strain evidence="2 3">GMNB39</strain>
    </source>
</reference>
<gene>
    <name evidence="2" type="ORF">BC936DRAFT_149067</name>
</gene>
<proteinExistence type="predicted"/>
<dbReference type="OrthoDB" id="1684102at2759"/>
<evidence type="ECO:0000313" key="2">
    <source>
        <dbReference type="EMBL" id="RUP44739.1"/>
    </source>
</evidence>
<accession>A0A433D1M0</accession>
<protein>
    <submittedName>
        <fullName evidence="2">Uncharacterized protein</fullName>
    </submittedName>
</protein>
<dbReference type="EMBL" id="RBNI01008398">
    <property type="protein sequence ID" value="RUP44739.1"/>
    <property type="molecule type" value="Genomic_DNA"/>
</dbReference>
<dbReference type="AlphaFoldDB" id="A0A433D1M0"/>
<feature type="transmembrane region" description="Helical" evidence="1">
    <location>
        <begin position="31"/>
        <end position="48"/>
    </location>
</feature>
<keyword evidence="1" id="KW-0472">Membrane</keyword>
<name>A0A433D1M0_9FUNG</name>
<keyword evidence="1" id="KW-1133">Transmembrane helix</keyword>